<evidence type="ECO:0000313" key="28">
    <source>
        <dbReference type="Proteomes" id="UP001177744"/>
    </source>
</evidence>
<evidence type="ECO:0000256" key="22">
    <source>
        <dbReference type="ARBA" id="ARBA00048826"/>
    </source>
</evidence>
<evidence type="ECO:0000256" key="10">
    <source>
        <dbReference type="ARBA" id="ARBA00023136"/>
    </source>
</evidence>
<evidence type="ECO:0000256" key="6">
    <source>
        <dbReference type="ARBA" id="ARBA00022832"/>
    </source>
</evidence>
<keyword evidence="10" id="KW-0472">Membrane</keyword>
<comment type="caution">
    <text evidence="27">The sequence shown here is derived from an EMBL/GenBank/DDBJ whole genome shotgun (WGS) entry which is preliminary data.</text>
</comment>
<dbReference type="InterPro" id="IPR016162">
    <property type="entry name" value="Ald_DH_N"/>
</dbReference>
<protein>
    <recommendedName>
        <fullName evidence="13">Aldehyde dehydrogenase family 3 member A2</fullName>
        <ecNumber evidence="11">1.2.1.3</ecNumber>
        <ecNumber evidence="12">1.2.1.94</ecNumber>
    </recommendedName>
    <alternativeName>
        <fullName evidence="14">Fatty aldehyde dehydrogenase</fullName>
    </alternativeName>
</protein>
<evidence type="ECO:0000256" key="15">
    <source>
        <dbReference type="ARBA" id="ARBA00047498"/>
    </source>
</evidence>
<evidence type="ECO:0000256" key="23">
    <source>
        <dbReference type="ARBA" id="ARBA00048895"/>
    </source>
</evidence>
<keyword evidence="5" id="KW-0256">Endoplasmic reticulum</keyword>
<sequence>MVQECEKAIQAAIASDPSKSELNAYSQEVITILGEPLIGATAAGDAVIIKLYQLSANTANILAQLLLQYLDQDLYVVVNGGVEETTELLKQRFDHILYTGNTAVGKIVMAADAKHLTPVIPELGGKSLCYIDKDLTWTSPPDA</sequence>
<dbReference type="Proteomes" id="UP001177744">
    <property type="component" value="Unassembled WGS sequence"/>
</dbReference>
<evidence type="ECO:0000256" key="24">
    <source>
        <dbReference type="ARBA" id="ARBA00048972"/>
    </source>
</evidence>
<evidence type="ECO:0000256" key="4">
    <source>
        <dbReference type="ARBA" id="ARBA00022692"/>
    </source>
</evidence>
<keyword evidence="7" id="KW-0492">Microsome</keyword>
<evidence type="ECO:0000256" key="17">
    <source>
        <dbReference type="ARBA" id="ARBA00047920"/>
    </source>
</evidence>
<evidence type="ECO:0000256" key="5">
    <source>
        <dbReference type="ARBA" id="ARBA00022824"/>
    </source>
</evidence>
<keyword evidence="6" id="KW-0276">Fatty acid metabolism</keyword>
<evidence type="ECO:0000256" key="19">
    <source>
        <dbReference type="ARBA" id="ARBA00048322"/>
    </source>
</evidence>
<keyword evidence="4" id="KW-0812">Transmembrane</keyword>
<evidence type="ECO:0000256" key="12">
    <source>
        <dbReference type="ARBA" id="ARBA00039117"/>
    </source>
</evidence>
<dbReference type="AlphaFoldDB" id="A0AA40I3I1"/>
<comment type="catalytic activity">
    <reaction evidence="18">
        <text>tetradecanal + NAD(+) + H2O = tetradecanoate + NADH + 2 H(+)</text>
        <dbReference type="Rhea" id="RHEA:44172"/>
        <dbReference type="ChEBI" id="CHEBI:15377"/>
        <dbReference type="ChEBI" id="CHEBI:15378"/>
        <dbReference type="ChEBI" id="CHEBI:30807"/>
        <dbReference type="ChEBI" id="CHEBI:57540"/>
        <dbReference type="ChEBI" id="CHEBI:57945"/>
        <dbReference type="ChEBI" id="CHEBI:84067"/>
    </reaction>
</comment>
<dbReference type="InterPro" id="IPR012394">
    <property type="entry name" value="Aldehyde_DH_NAD(P)"/>
</dbReference>
<organism evidence="27 28">
    <name type="scientific">Cnephaeus nilssonii</name>
    <name type="common">Northern bat</name>
    <name type="synonym">Eptesicus nilssonii</name>
    <dbReference type="NCBI Taxonomy" id="3371016"/>
    <lineage>
        <taxon>Eukaryota</taxon>
        <taxon>Metazoa</taxon>
        <taxon>Chordata</taxon>
        <taxon>Craniata</taxon>
        <taxon>Vertebrata</taxon>
        <taxon>Euteleostomi</taxon>
        <taxon>Mammalia</taxon>
        <taxon>Eutheria</taxon>
        <taxon>Laurasiatheria</taxon>
        <taxon>Chiroptera</taxon>
        <taxon>Yangochiroptera</taxon>
        <taxon>Vespertilionidae</taxon>
        <taxon>Cnephaeus</taxon>
    </lineage>
</organism>
<evidence type="ECO:0000256" key="18">
    <source>
        <dbReference type="ARBA" id="ARBA00047959"/>
    </source>
</evidence>
<dbReference type="GO" id="GO:0120553">
    <property type="term" value="F:farnesal dehydrogenase (NAD+) activity"/>
    <property type="evidence" value="ECO:0007669"/>
    <property type="project" value="UniProtKB-EC"/>
</dbReference>
<dbReference type="PANTHER" id="PTHR43570:SF9">
    <property type="entry name" value="ALDEHYDE DEHYDROGENASE FAMILY 3 MEMBER A2"/>
    <property type="match status" value="1"/>
</dbReference>
<dbReference type="InterPro" id="IPR015590">
    <property type="entry name" value="Aldehyde_DH_dom"/>
</dbReference>
<dbReference type="EMBL" id="JAULJE010000006">
    <property type="protein sequence ID" value="KAK1341991.1"/>
    <property type="molecule type" value="Genomic_DNA"/>
</dbReference>
<comment type="catalytic activity">
    <reaction evidence="25">
        <text>hexadecanoate + NADH + 2 H(+) = hexadecanal + NAD(+) + H2O</text>
        <dbReference type="Rhea" id="RHEA:33739"/>
        <dbReference type="ChEBI" id="CHEBI:7896"/>
        <dbReference type="ChEBI" id="CHEBI:15377"/>
        <dbReference type="ChEBI" id="CHEBI:15378"/>
        <dbReference type="ChEBI" id="CHEBI:17600"/>
        <dbReference type="ChEBI" id="CHEBI:57540"/>
        <dbReference type="ChEBI" id="CHEBI:57945"/>
    </reaction>
</comment>
<gene>
    <name evidence="27" type="ORF">QTO34_016744</name>
</gene>
<dbReference type="Gene3D" id="3.40.605.10">
    <property type="entry name" value="Aldehyde Dehydrogenase, Chain A, domain 1"/>
    <property type="match status" value="1"/>
</dbReference>
<comment type="catalytic activity">
    <reaction evidence="19">
        <text>dodecanoate + NADH + 2 H(+) = dodecanal + NAD(+) + H2O</text>
        <dbReference type="Rhea" id="RHEA:44168"/>
        <dbReference type="ChEBI" id="CHEBI:15377"/>
        <dbReference type="ChEBI" id="CHEBI:15378"/>
        <dbReference type="ChEBI" id="CHEBI:18262"/>
        <dbReference type="ChEBI" id="CHEBI:27836"/>
        <dbReference type="ChEBI" id="CHEBI:57540"/>
        <dbReference type="ChEBI" id="CHEBI:57945"/>
    </reaction>
</comment>
<comment type="catalytic activity">
    <reaction evidence="22">
        <text>(2E)-hexadecenal + NAD(+) + H2O = (E)-hexadec-2-enoate + NADH + 2 H(+)</text>
        <dbReference type="Rhea" id="RHEA:36135"/>
        <dbReference type="ChEBI" id="CHEBI:15377"/>
        <dbReference type="ChEBI" id="CHEBI:15378"/>
        <dbReference type="ChEBI" id="CHEBI:17585"/>
        <dbReference type="ChEBI" id="CHEBI:57540"/>
        <dbReference type="ChEBI" id="CHEBI:57945"/>
        <dbReference type="ChEBI" id="CHEBI:72745"/>
    </reaction>
</comment>
<evidence type="ECO:0000256" key="7">
    <source>
        <dbReference type="ARBA" id="ARBA00022848"/>
    </source>
</evidence>
<evidence type="ECO:0000256" key="11">
    <source>
        <dbReference type="ARBA" id="ARBA00024226"/>
    </source>
</evidence>
<evidence type="ECO:0000256" key="25">
    <source>
        <dbReference type="ARBA" id="ARBA00049148"/>
    </source>
</evidence>
<evidence type="ECO:0000256" key="8">
    <source>
        <dbReference type="ARBA" id="ARBA00022989"/>
    </source>
</evidence>
<evidence type="ECO:0000259" key="26">
    <source>
        <dbReference type="Pfam" id="PF00171"/>
    </source>
</evidence>
<comment type="catalytic activity">
    <reaction evidence="23">
        <text>a fatty aldehyde + NAD(+) + H2O = a fatty acid + NADH + 2 H(+)</text>
        <dbReference type="Rhea" id="RHEA:49832"/>
        <dbReference type="ChEBI" id="CHEBI:15377"/>
        <dbReference type="ChEBI" id="CHEBI:15378"/>
        <dbReference type="ChEBI" id="CHEBI:28868"/>
        <dbReference type="ChEBI" id="CHEBI:35746"/>
        <dbReference type="ChEBI" id="CHEBI:57540"/>
        <dbReference type="ChEBI" id="CHEBI:57945"/>
    </reaction>
</comment>
<dbReference type="GO" id="GO:0006631">
    <property type="term" value="P:fatty acid metabolic process"/>
    <property type="evidence" value="ECO:0007669"/>
    <property type="project" value="UniProtKB-KW"/>
</dbReference>
<feature type="domain" description="Aldehyde dehydrogenase" evidence="26">
    <location>
        <begin position="33"/>
        <end position="134"/>
    </location>
</feature>
<evidence type="ECO:0000256" key="16">
    <source>
        <dbReference type="ARBA" id="ARBA00047531"/>
    </source>
</evidence>
<comment type="catalytic activity">
    <reaction evidence="20">
        <text>22-oxodocosanoate + NAD(+) + H2O = docosanedioate + NADH + 2 H(+)</text>
        <dbReference type="Rhea" id="RHEA:39015"/>
        <dbReference type="ChEBI" id="CHEBI:15377"/>
        <dbReference type="ChEBI" id="CHEBI:15378"/>
        <dbReference type="ChEBI" id="CHEBI:57540"/>
        <dbReference type="ChEBI" id="CHEBI:57945"/>
        <dbReference type="ChEBI" id="CHEBI:76298"/>
        <dbReference type="ChEBI" id="CHEBI:76299"/>
    </reaction>
</comment>
<comment type="subcellular location">
    <subcellularLocation>
        <location evidence="1">Endoplasmic reticulum membrane</location>
        <topology evidence="1">Single-pass membrane protein</topology>
        <orientation evidence="1">Cytoplasmic side</orientation>
    </subcellularLocation>
    <subcellularLocation>
        <location evidence="2">Microsome membrane</location>
    </subcellularLocation>
</comment>
<evidence type="ECO:0000313" key="27">
    <source>
        <dbReference type="EMBL" id="KAK1341991.1"/>
    </source>
</evidence>
<comment type="similarity">
    <text evidence="3">Belongs to the aldehyde dehydrogenase family.</text>
</comment>
<evidence type="ECO:0000256" key="2">
    <source>
        <dbReference type="ARBA" id="ARBA00004524"/>
    </source>
</evidence>
<comment type="catalytic activity">
    <reaction evidence="17">
        <text>(2E,6E)-farnesal + NAD(+) + H2O = (2E,6E)-farnesoate + NADH + 2 H(+)</text>
        <dbReference type="Rhea" id="RHEA:24216"/>
        <dbReference type="ChEBI" id="CHEBI:15377"/>
        <dbReference type="ChEBI" id="CHEBI:15378"/>
        <dbReference type="ChEBI" id="CHEBI:15894"/>
        <dbReference type="ChEBI" id="CHEBI:57540"/>
        <dbReference type="ChEBI" id="CHEBI:57945"/>
        <dbReference type="ChEBI" id="CHEBI:83276"/>
        <dbReference type="EC" id="1.2.1.94"/>
    </reaction>
</comment>
<comment type="catalytic activity">
    <reaction evidence="15">
        <text>2,6,10,14-tetramethylpentadecanal + NAD(+) + H2O = 2,6,10,14-tetramethylpentadecanoate + NADH + 2 H(+)</text>
        <dbReference type="Rhea" id="RHEA:44016"/>
        <dbReference type="ChEBI" id="CHEBI:15377"/>
        <dbReference type="ChEBI" id="CHEBI:15378"/>
        <dbReference type="ChEBI" id="CHEBI:49189"/>
        <dbReference type="ChEBI" id="CHEBI:57540"/>
        <dbReference type="ChEBI" id="CHEBI:57945"/>
        <dbReference type="ChEBI" id="CHEBI:77268"/>
    </reaction>
</comment>
<dbReference type="Gene3D" id="3.40.309.10">
    <property type="entry name" value="Aldehyde Dehydrogenase, Chain A, domain 2"/>
    <property type="match status" value="1"/>
</dbReference>
<evidence type="ECO:0000256" key="21">
    <source>
        <dbReference type="ARBA" id="ARBA00048648"/>
    </source>
</evidence>
<comment type="catalytic activity">
    <reaction evidence="24">
        <text>decanal + NAD(+) + H2O = decanoate + NADH + 2 H(+)</text>
        <dbReference type="Rhea" id="RHEA:44104"/>
        <dbReference type="ChEBI" id="CHEBI:15377"/>
        <dbReference type="ChEBI" id="CHEBI:15378"/>
        <dbReference type="ChEBI" id="CHEBI:27689"/>
        <dbReference type="ChEBI" id="CHEBI:31457"/>
        <dbReference type="ChEBI" id="CHEBI:57540"/>
        <dbReference type="ChEBI" id="CHEBI:57945"/>
    </reaction>
</comment>
<accession>A0AA40I3I1</accession>
<comment type="catalytic activity">
    <reaction evidence="16">
        <text>heptanal + NAD(+) + H2O = heptanoate + NADH + 2 H(+)</text>
        <dbReference type="Rhea" id="RHEA:44108"/>
        <dbReference type="ChEBI" id="CHEBI:15377"/>
        <dbReference type="ChEBI" id="CHEBI:15378"/>
        <dbReference type="ChEBI" id="CHEBI:32362"/>
        <dbReference type="ChEBI" id="CHEBI:34787"/>
        <dbReference type="ChEBI" id="CHEBI:57540"/>
        <dbReference type="ChEBI" id="CHEBI:57945"/>
    </reaction>
</comment>
<evidence type="ECO:0000256" key="9">
    <source>
        <dbReference type="ARBA" id="ARBA00023002"/>
    </source>
</evidence>
<dbReference type="GO" id="GO:0005789">
    <property type="term" value="C:endoplasmic reticulum membrane"/>
    <property type="evidence" value="ECO:0007669"/>
    <property type="project" value="UniProtKB-SubCell"/>
</dbReference>
<keyword evidence="6" id="KW-0443">Lipid metabolism</keyword>
<evidence type="ECO:0000256" key="1">
    <source>
        <dbReference type="ARBA" id="ARBA00004131"/>
    </source>
</evidence>
<dbReference type="PANTHER" id="PTHR43570">
    <property type="entry name" value="ALDEHYDE DEHYDROGENASE"/>
    <property type="match status" value="1"/>
</dbReference>
<evidence type="ECO:0000256" key="20">
    <source>
        <dbReference type="ARBA" id="ARBA00048607"/>
    </source>
</evidence>
<dbReference type="EC" id="1.2.1.3" evidence="11"/>
<proteinExistence type="inferred from homology"/>
<keyword evidence="28" id="KW-1185">Reference proteome</keyword>
<dbReference type="SUPFAM" id="SSF53720">
    <property type="entry name" value="ALDH-like"/>
    <property type="match status" value="1"/>
</dbReference>
<reference evidence="27" key="1">
    <citation type="submission" date="2023-06" db="EMBL/GenBank/DDBJ databases">
        <title>Reference genome for the Northern bat (Eptesicus nilssonii), a most northern bat species.</title>
        <authorList>
            <person name="Laine V.N."/>
            <person name="Pulliainen A.T."/>
            <person name="Lilley T.M."/>
        </authorList>
    </citation>
    <scope>NUCLEOTIDE SEQUENCE</scope>
    <source>
        <strain evidence="27">BLF_Eptnil</strain>
        <tissue evidence="27">Kidney</tissue>
    </source>
</reference>
<name>A0AA40I3I1_CNENI</name>
<evidence type="ECO:0000256" key="13">
    <source>
        <dbReference type="ARBA" id="ARBA00039622"/>
    </source>
</evidence>
<dbReference type="GO" id="GO:0006081">
    <property type="term" value="P:aldehyde metabolic process"/>
    <property type="evidence" value="ECO:0007669"/>
    <property type="project" value="InterPro"/>
</dbReference>
<keyword evidence="8" id="KW-1133">Transmembrane helix</keyword>
<dbReference type="GO" id="GO:0004028">
    <property type="term" value="F:3-chloroallyl aldehyde dehydrogenase activity"/>
    <property type="evidence" value="ECO:0007669"/>
    <property type="project" value="TreeGrafter"/>
</dbReference>
<dbReference type="Pfam" id="PF00171">
    <property type="entry name" value="Aldedh"/>
    <property type="match status" value="1"/>
</dbReference>
<dbReference type="EC" id="1.2.1.94" evidence="12"/>
<keyword evidence="9" id="KW-0560">Oxidoreductase</keyword>
<comment type="catalytic activity">
    <reaction evidence="21">
        <text>octadecanal + NAD(+) + H2O = octadecanoate + NADH + 2 H(+)</text>
        <dbReference type="Rhea" id="RHEA:44020"/>
        <dbReference type="ChEBI" id="CHEBI:15377"/>
        <dbReference type="ChEBI" id="CHEBI:15378"/>
        <dbReference type="ChEBI" id="CHEBI:17034"/>
        <dbReference type="ChEBI" id="CHEBI:25629"/>
        <dbReference type="ChEBI" id="CHEBI:57540"/>
        <dbReference type="ChEBI" id="CHEBI:57945"/>
    </reaction>
</comment>
<dbReference type="InterPro" id="IPR016163">
    <property type="entry name" value="Ald_DH_C"/>
</dbReference>
<dbReference type="InterPro" id="IPR016161">
    <property type="entry name" value="Ald_DH/histidinol_DH"/>
</dbReference>
<evidence type="ECO:0000256" key="14">
    <source>
        <dbReference type="ARBA" id="ARBA00042336"/>
    </source>
</evidence>
<evidence type="ECO:0000256" key="3">
    <source>
        <dbReference type="ARBA" id="ARBA00009986"/>
    </source>
</evidence>